<gene>
    <name evidence="11" type="ORF">Psuf_079790</name>
</gene>
<evidence type="ECO:0008006" key="13">
    <source>
        <dbReference type="Google" id="ProtNLM"/>
    </source>
</evidence>
<keyword evidence="3" id="KW-0633">Potassium transport</keyword>
<keyword evidence="4" id="KW-0812">Transmembrane</keyword>
<dbReference type="PANTHER" id="PTHR30042">
    <property type="entry name" value="POTASSIUM-TRANSPORTING ATPASE C CHAIN"/>
    <property type="match status" value="1"/>
</dbReference>
<keyword evidence="5" id="KW-0547">Nucleotide-binding</keyword>
<name>A0A6F8YX78_9ACTN</name>
<keyword evidence="12" id="KW-1185">Reference proteome</keyword>
<keyword evidence="10" id="KW-0472">Membrane</keyword>
<dbReference type="InterPro" id="IPR003820">
    <property type="entry name" value="KdpC"/>
</dbReference>
<evidence type="ECO:0000256" key="6">
    <source>
        <dbReference type="ARBA" id="ARBA00022840"/>
    </source>
</evidence>
<evidence type="ECO:0000256" key="4">
    <source>
        <dbReference type="ARBA" id="ARBA00022692"/>
    </source>
</evidence>
<evidence type="ECO:0000256" key="10">
    <source>
        <dbReference type="ARBA" id="ARBA00023136"/>
    </source>
</evidence>
<dbReference type="EMBL" id="AP022871">
    <property type="protein sequence ID" value="BCB90666.1"/>
    <property type="molecule type" value="Genomic_DNA"/>
</dbReference>
<dbReference type="GO" id="GO:0005524">
    <property type="term" value="F:ATP binding"/>
    <property type="evidence" value="ECO:0007669"/>
    <property type="project" value="UniProtKB-KW"/>
</dbReference>
<dbReference type="AlphaFoldDB" id="A0A6F8YX78"/>
<keyword evidence="8" id="KW-1133">Transmembrane helix</keyword>
<keyword evidence="2" id="KW-1003">Cell membrane</keyword>
<evidence type="ECO:0000256" key="7">
    <source>
        <dbReference type="ARBA" id="ARBA00022958"/>
    </source>
</evidence>
<keyword evidence="1" id="KW-0813">Transport</keyword>
<reference evidence="11 12" key="1">
    <citation type="submission" date="2020-03" db="EMBL/GenBank/DDBJ databases">
        <title>Whole genome shotgun sequence of Phytohabitans suffuscus NBRC 105367.</title>
        <authorList>
            <person name="Komaki H."/>
            <person name="Tamura T."/>
        </authorList>
    </citation>
    <scope>NUCLEOTIDE SEQUENCE [LARGE SCALE GENOMIC DNA]</scope>
    <source>
        <strain evidence="11 12">NBRC 105367</strain>
    </source>
</reference>
<evidence type="ECO:0000256" key="9">
    <source>
        <dbReference type="ARBA" id="ARBA00023065"/>
    </source>
</evidence>
<evidence type="ECO:0000313" key="11">
    <source>
        <dbReference type="EMBL" id="BCB90666.1"/>
    </source>
</evidence>
<organism evidence="11 12">
    <name type="scientific">Phytohabitans suffuscus</name>
    <dbReference type="NCBI Taxonomy" id="624315"/>
    <lineage>
        <taxon>Bacteria</taxon>
        <taxon>Bacillati</taxon>
        <taxon>Actinomycetota</taxon>
        <taxon>Actinomycetes</taxon>
        <taxon>Micromonosporales</taxon>
        <taxon>Micromonosporaceae</taxon>
    </lineage>
</organism>
<dbReference type="PANTHER" id="PTHR30042:SF2">
    <property type="entry name" value="POTASSIUM-TRANSPORTING ATPASE KDPC SUBUNIT"/>
    <property type="match status" value="1"/>
</dbReference>
<keyword evidence="7" id="KW-0630">Potassium</keyword>
<evidence type="ECO:0000256" key="8">
    <source>
        <dbReference type="ARBA" id="ARBA00022989"/>
    </source>
</evidence>
<keyword evidence="6" id="KW-0067">ATP-binding</keyword>
<evidence type="ECO:0000256" key="2">
    <source>
        <dbReference type="ARBA" id="ARBA00022475"/>
    </source>
</evidence>
<sequence>MARERGTGVATVQRLIDEHTDGRALGFMGQPAVNVLALNLALDRELPR</sequence>
<evidence type="ECO:0000256" key="3">
    <source>
        <dbReference type="ARBA" id="ARBA00022538"/>
    </source>
</evidence>
<evidence type="ECO:0000256" key="5">
    <source>
        <dbReference type="ARBA" id="ARBA00022741"/>
    </source>
</evidence>
<dbReference type="GO" id="GO:0016020">
    <property type="term" value="C:membrane"/>
    <property type="evidence" value="ECO:0007669"/>
    <property type="project" value="InterPro"/>
</dbReference>
<dbReference type="Proteomes" id="UP000503011">
    <property type="component" value="Chromosome"/>
</dbReference>
<evidence type="ECO:0000256" key="1">
    <source>
        <dbReference type="ARBA" id="ARBA00022448"/>
    </source>
</evidence>
<accession>A0A6F8YX78</accession>
<reference evidence="11 12" key="2">
    <citation type="submission" date="2020-03" db="EMBL/GenBank/DDBJ databases">
        <authorList>
            <person name="Ichikawa N."/>
            <person name="Kimura A."/>
            <person name="Kitahashi Y."/>
            <person name="Uohara A."/>
        </authorList>
    </citation>
    <scope>NUCLEOTIDE SEQUENCE [LARGE SCALE GENOMIC DNA]</scope>
    <source>
        <strain evidence="11 12">NBRC 105367</strain>
    </source>
</reference>
<dbReference type="KEGG" id="psuu:Psuf_079790"/>
<evidence type="ECO:0000313" key="12">
    <source>
        <dbReference type="Proteomes" id="UP000503011"/>
    </source>
</evidence>
<dbReference type="Pfam" id="PF02669">
    <property type="entry name" value="KdpC"/>
    <property type="match status" value="1"/>
</dbReference>
<proteinExistence type="predicted"/>
<dbReference type="GO" id="GO:0008556">
    <property type="term" value="F:P-type potassium transmembrane transporter activity"/>
    <property type="evidence" value="ECO:0007669"/>
    <property type="project" value="InterPro"/>
</dbReference>
<protein>
    <recommendedName>
        <fullName evidence="13">Potassium-transporting ATPase C chain</fullName>
    </recommendedName>
</protein>
<keyword evidence="9" id="KW-0406">Ion transport</keyword>